<dbReference type="EMBL" id="AP025739">
    <property type="protein sequence ID" value="BDI30780.1"/>
    <property type="molecule type" value="Genomic_DNA"/>
</dbReference>
<evidence type="ECO:0000313" key="2">
    <source>
        <dbReference type="Proteomes" id="UP000287394"/>
    </source>
</evidence>
<organism evidence="1 2">
    <name type="scientific">Capsulimonas corticalis</name>
    <dbReference type="NCBI Taxonomy" id="2219043"/>
    <lineage>
        <taxon>Bacteria</taxon>
        <taxon>Bacillati</taxon>
        <taxon>Armatimonadota</taxon>
        <taxon>Armatimonadia</taxon>
        <taxon>Capsulimonadales</taxon>
        <taxon>Capsulimonadaceae</taxon>
        <taxon>Capsulimonas</taxon>
    </lineage>
</organism>
<keyword evidence="2" id="KW-1185">Reference proteome</keyword>
<dbReference type="KEGG" id="ccot:CCAX7_28310"/>
<protein>
    <submittedName>
        <fullName evidence="1">Uncharacterized protein</fullName>
    </submittedName>
</protein>
<dbReference type="Proteomes" id="UP000287394">
    <property type="component" value="Chromosome"/>
</dbReference>
<dbReference type="RefSeq" id="WP_119320626.1">
    <property type="nucleotide sequence ID" value="NZ_AP025739.1"/>
</dbReference>
<accession>A0A402CTC5</accession>
<dbReference type="AlphaFoldDB" id="A0A402CTC5"/>
<evidence type="ECO:0000313" key="1">
    <source>
        <dbReference type="EMBL" id="BDI30780.1"/>
    </source>
</evidence>
<reference evidence="1 2" key="1">
    <citation type="journal article" date="2019" name="Int. J. Syst. Evol. Microbiol.">
        <title>Capsulimonas corticalis gen. nov., sp. nov., an aerobic capsulated bacterium, of a novel bacterial order, Capsulimonadales ord. nov., of the class Armatimonadia of the phylum Armatimonadetes.</title>
        <authorList>
            <person name="Li J."/>
            <person name="Kudo C."/>
            <person name="Tonouchi A."/>
        </authorList>
    </citation>
    <scope>NUCLEOTIDE SEQUENCE [LARGE SCALE GENOMIC DNA]</scope>
    <source>
        <strain evidence="1 2">AX-7</strain>
    </source>
</reference>
<name>A0A402CTC5_9BACT</name>
<sequence length="221" mass="23837">MKRHLLPALALLSIAPLAYGQTASVSETTILQNITARDAAYGIKSAQKLDELTCNFHDNAVTARGSQEAVTAFEKDLHAADVPMKQFQITLRVVRYHVDKQGKCVEKPIQTPIITTTDKTTASISTQGDDGLELVITPQSAPDNAVNLAVEVRTLGEQGEVMCSGKNTLLAPFGKTVRITGMTEAKDKLLRRAVMRGEVVTDRGEYTGYYVEATTTTPAGA</sequence>
<proteinExistence type="predicted"/>
<gene>
    <name evidence="1" type="ORF">CCAX7_28310</name>
</gene>